<evidence type="ECO:0000313" key="3">
    <source>
        <dbReference type="Proteomes" id="UP001390339"/>
    </source>
</evidence>
<reference evidence="1 3" key="2">
    <citation type="journal article" date="2024" name="IMA Fungus">
        <title>Apiospora arundinis, a panoply of carbohydrate-active enzymes and secondary metabolites.</title>
        <authorList>
            <person name="Sorensen T."/>
            <person name="Petersen C."/>
            <person name="Muurmann A.T."/>
            <person name="Christiansen J.V."/>
            <person name="Brundto M.L."/>
            <person name="Overgaard C.K."/>
            <person name="Boysen A.T."/>
            <person name="Wollenberg R.D."/>
            <person name="Larsen T.O."/>
            <person name="Sorensen J.L."/>
            <person name="Nielsen K.L."/>
            <person name="Sondergaard T.E."/>
        </authorList>
    </citation>
    <scope>NUCLEOTIDE SEQUENCE [LARGE SCALE GENOMIC DNA]</scope>
    <source>
        <strain evidence="1 3">AAU 773</strain>
    </source>
</reference>
<name>A0ABR2I9I0_9PEZI</name>
<reference evidence="1" key="1">
    <citation type="submission" date="2023-01" db="EMBL/GenBank/DDBJ databases">
        <authorList>
            <person name="Sorensen T."/>
        </authorList>
    </citation>
    <scope>NUCLEOTIDE SEQUENCE</scope>
    <source>
        <strain evidence="1">AAU 773</strain>
    </source>
</reference>
<evidence type="ECO:0000313" key="2">
    <source>
        <dbReference type="EMBL" id="KAK8859524.1"/>
    </source>
</evidence>
<gene>
    <name evidence="1" type="ORF">PGQ11_010196</name>
    <name evidence="2" type="ORF">PGQ11_010258</name>
</gene>
<comment type="caution">
    <text evidence="1">The sequence shown here is derived from an EMBL/GenBank/DDBJ whole genome shotgun (WGS) entry which is preliminary data.</text>
</comment>
<organism evidence="1 3">
    <name type="scientific">Apiospora arundinis</name>
    <dbReference type="NCBI Taxonomy" id="335852"/>
    <lineage>
        <taxon>Eukaryota</taxon>
        <taxon>Fungi</taxon>
        <taxon>Dikarya</taxon>
        <taxon>Ascomycota</taxon>
        <taxon>Pezizomycotina</taxon>
        <taxon>Sordariomycetes</taxon>
        <taxon>Xylariomycetidae</taxon>
        <taxon>Amphisphaeriales</taxon>
        <taxon>Apiosporaceae</taxon>
        <taxon>Apiospora</taxon>
    </lineage>
</organism>
<protein>
    <submittedName>
        <fullName evidence="1">Uncharacterized protein</fullName>
    </submittedName>
</protein>
<dbReference type="EMBL" id="JAPCWZ010000006">
    <property type="protein sequence ID" value="KAK8859524.1"/>
    <property type="molecule type" value="Genomic_DNA"/>
</dbReference>
<dbReference type="Proteomes" id="UP001390339">
    <property type="component" value="Unassembled WGS sequence"/>
</dbReference>
<accession>A0ABR2I9I0</accession>
<sequence length="225" mass="24306">MDGSVNPQVLYNFDSLNGIHSVNGVNGVSNANSVNNVHGVNGINGGSGSGSYFTDQSTPASLDYRSDAVSPQPQPYYQAPNVMLGQPNVIPDHVHYAQLISKVKENAKCAISHQSETIIDPMERSKVQHILTSPTRVNMETLHATLALPELVPERIANLLGYQAALYGALAHFAQTRQNYDAAGGIELEGEHLVDLVLFATLVYPRLAHLADLLDNPVDHHPVDP</sequence>
<keyword evidence="3" id="KW-1185">Reference proteome</keyword>
<dbReference type="EMBL" id="JAPCWZ010000006">
    <property type="protein sequence ID" value="KAK8859462.1"/>
    <property type="molecule type" value="Genomic_DNA"/>
</dbReference>
<evidence type="ECO:0000313" key="1">
    <source>
        <dbReference type="EMBL" id="KAK8859462.1"/>
    </source>
</evidence>
<proteinExistence type="predicted"/>